<protein>
    <submittedName>
        <fullName evidence="8">Outer membrane protein/peptidoglycan-associated (Lipo)protein</fullName>
    </submittedName>
</protein>
<keyword evidence="9" id="KW-1185">Reference proteome</keyword>
<proteinExistence type="predicted"/>
<sequence length="415" mass="47072">MKISSKYLCVILLCIGNTSVFGQSTFGRLKQKATGIAEKVIDKKTDELLEDKSGKKDNTRENPTEKVKKERVKKQNTVYDFQSGSTVLLKEDFLPDVTGQFPMQWYTRSKGEVVEFNDVPGKWLQLYSGTFLSPTVLLKENYTIEFDVIIDFPPNGNYPLPALKIGLYDRGNKGYILSNDYRVKNNVNIILSPYRNELRVKLKSIENNSNKIATENYILPDFTAKLGKPVHIAMDIQKERIRVWIDQEKIFDLPQTVPVSNLLNQLRLELESSNYKNSELGYYISNLCFADGSPDTRSKLLTEGKLESNSILFATNSAKIESDNQGVIKEVAAALKQDNAIRIKVIGHTDSDGTPKQNMALSQKRAESVKRELIEKYGIGENRIETLGKGDTEPVEKNMDPNEKAKNRRVEFVRL</sequence>
<dbReference type="STRING" id="929556.Solca_0953"/>
<dbReference type="KEGG" id="scn:Solca_0953"/>
<name>H8KPV6_SOLCM</name>
<dbReference type="Proteomes" id="UP000007590">
    <property type="component" value="Chromosome"/>
</dbReference>
<evidence type="ECO:0000313" key="8">
    <source>
        <dbReference type="EMBL" id="AFD06065.1"/>
    </source>
</evidence>
<feature type="domain" description="OmpA-like" evidence="7">
    <location>
        <begin position="300"/>
        <end position="415"/>
    </location>
</feature>
<keyword evidence="6" id="KW-0732">Signal</keyword>
<dbReference type="PRINTS" id="PR01021">
    <property type="entry name" value="OMPADOMAIN"/>
</dbReference>
<feature type="signal peptide" evidence="6">
    <location>
        <begin position="1"/>
        <end position="22"/>
    </location>
</feature>
<dbReference type="GO" id="GO:0009279">
    <property type="term" value="C:cell outer membrane"/>
    <property type="evidence" value="ECO:0007669"/>
    <property type="project" value="UniProtKB-SubCell"/>
</dbReference>
<keyword evidence="2 4" id="KW-0472">Membrane</keyword>
<dbReference type="Pfam" id="PF00691">
    <property type="entry name" value="OmpA"/>
    <property type="match status" value="1"/>
</dbReference>
<feature type="chain" id="PRO_5003613011" evidence="6">
    <location>
        <begin position="23"/>
        <end position="415"/>
    </location>
</feature>
<dbReference type="AlphaFoldDB" id="H8KPV6"/>
<evidence type="ECO:0000256" key="3">
    <source>
        <dbReference type="ARBA" id="ARBA00023237"/>
    </source>
</evidence>
<dbReference type="OrthoDB" id="9800869at2"/>
<dbReference type="PANTHER" id="PTHR30329">
    <property type="entry name" value="STATOR ELEMENT OF FLAGELLAR MOTOR COMPLEX"/>
    <property type="match status" value="1"/>
</dbReference>
<dbReference type="eggNOG" id="COG2885">
    <property type="taxonomic scope" value="Bacteria"/>
</dbReference>
<dbReference type="PANTHER" id="PTHR30329:SF21">
    <property type="entry name" value="LIPOPROTEIN YIAD-RELATED"/>
    <property type="match status" value="1"/>
</dbReference>
<feature type="region of interest" description="Disordered" evidence="5">
    <location>
        <begin position="387"/>
        <end position="409"/>
    </location>
</feature>
<dbReference type="CDD" id="cd07185">
    <property type="entry name" value="OmpA_C-like"/>
    <property type="match status" value="1"/>
</dbReference>
<evidence type="ECO:0000256" key="6">
    <source>
        <dbReference type="SAM" id="SignalP"/>
    </source>
</evidence>
<reference evidence="8" key="1">
    <citation type="submission" date="2012-02" db="EMBL/GenBank/DDBJ databases">
        <title>The complete genome of Solitalea canadensis DSM 3403.</title>
        <authorList>
            <consortium name="US DOE Joint Genome Institute (JGI-PGF)"/>
            <person name="Lucas S."/>
            <person name="Copeland A."/>
            <person name="Lapidus A."/>
            <person name="Glavina del Rio T."/>
            <person name="Dalin E."/>
            <person name="Tice H."/>
            <person name="Bruce D."/>
            <person name="Goodwin L."/>
            <person name="Pitluck S."/>
            <person name="Peters L."/>
            <person name="Ovchinnikova G."/>
            <person name="Lu M."/>
            <person name="Kyrpides N."/>
            <person name="Mavromatis K."/>
            <person name="Ivanova N."/>
            <person name="Brettin T."/>
            <person name="Detter J.C."/>
            <person name="Han C."/>
            <person name="Larimer F."/>
            <person name="Land M."/>
            <person name="Hauser L."/>
            <person name="Markowitz V."/>
            <person name="Cheng J.-F."/>
            <person name="Hugenholtz P."/>
            <person name="Woyke T."/>
            <person name="Wu D."/>
            <person name="Spring S."/>
            <person name="Schroeder M."/>
            <person name="Kopitz M."/>
            <person name="Brambilla E."/>
            <person name="Klenk H.-P."/>
            <person name="Eisen J.A."/>
        </authorList>
    </citation>
    <scope>NUCLEOTIDE SEQUENCE</scope>
    <source>
        <strain evidence="8">DSM 3403</strain>
    </source>
</reference>
<keyword evidence="3" id="KW-0998">Cell outer membrane</keyword>
<evidence type="ECO:0000256" key="5">
    <source>
        <dbReference type="SAM" id="MobiDB-lite"/>
    </source>
</evidence>
<evidence type="ECO:0000256" key="1">
    <source>
        <dbReference type="ARBA" id="ARBA00004442"/>
    </source>
</evidence>
<gene>
    <name evidence="8" type="ordered locus">Solca_0953</name>
</gene>
<accession>H8KPV6</accession>
<dbReference type="InterPro" id="IPR036737">
    <property type="entry name" value="OmpA-like_sf"/>
</dbReference>
<dbReference type="PROSITE" id="PS51123">
    <property type="entry name" value="OMPA_2"/>
    <property type="match status" value="1"/>
</dbReference>
<dbReference type="InterPro" id="IPR050330">
    <property type="entry name" value="Bact_OuterMem_StrucFunc"/>
</dbReference>
<evidence type="ECO:0000256" key="2">
    <source>
        <dbReference type="ARBA" id="ARBA00023136"/>
    </source>
</evidence>
<organism evidence="8 9">
    <name type="scientific">Solitalea canadensis (strain ATCC 29591 / DSM 3403 / JCM 21819 / LMG 8368 / NBRC 15130 / NCIMB 12057 / USAM 9D)</name>
    <name type="common">Flexibacter canadensis</name>
    <dbReference type="NCBI Taxonomy" id="929556"/>
    <lineage>
        <taxon>Bacteria</taxon>
        <taxon>Pseudomonadati</taxon>
        <taxon>Bacteroidota</taxon>
        <taxon>Sphingobacteriia</taxon>
        <taxon>Sphingobacteriales</taxon>
        <taxon>Sphingobacteriaceae</taxon>
        <taxon>Solitalea</taxon>
    </lineage>
</organism>
<dbReference type="InterPro" id="IPR006665">
    <property type="entry name" value="OmpA-like"/>
</dbReference>
<dbReference type="Gene3D" id="3.30.1330.60">
    <property type="entry name" value="OmpA-like domain"/>
    <property type="match status" value="1"/>
</dbReference>
<evidence type="ECO:0000313" key="9">
    <source>
        <dbReference type="Proteomes" id="UP000007590"/>
    </source>
</evidence>
<comment type="subcellular location">
    <subcellularLocation>
        <location evidence="1">Cell outer membrane</location>
    </subcellularLocation>
</comment>
<dbReference type="InterPro" id="IPR006664">
    <property type="entry name" value="OMP_bac"/>
</dbReference>
<dbReference type="HOGENOM" id="CLU_034534_1_0_10"/>
<evidence type="ECO:0000256" key="4">
    <source>
        <dbReference type="PROSITE-ProRule" id="PRU00473"/>
    </source>
</evidence>
<dbReference type="EMBL" id="CP003349">
    <property type="protein sequence ID" value="AFD06065.1"/>
    <property type="molecule type" value="Genomic_DNA"/>
</dbReference>
<dbReference type="SUPFAM" id="SSF103088">
    <property type="entry name" value="OmpA-like"/>
    <property type="match status" value="1"/>
</dbReference>
<evidence type="ECO:0000259" key="7">
    <source>
        <dbReference type="PROSITE" id="PS51123"/>
    </source>
</evidence>
<dbReference type="RefSeq" id="WP_014679293.1">
    <property type="nucleotide sequence ID" value="NC_017770.1"/>
</dbReference>